<feature type="transmembrane region" description="Helical" evidence="3">
    <location>
        <begin position="26"/>
        <end position="44"/>
    </location>
</feature>
<dbReference type="AlphaFoldDB" id="A0A2L0UIA2"/>
<evidence type="ECO:0000256" key="1">
    <source>
        <dbReference type="ARBA" id="ARBA00023295"/>
    </source>
</evidence>
<reference evidence="5 6" key="1">
    <citation type="submission" date="2017-11" db="EMBL/GenBank/DDBJ databases">
        <title>Draft genome of Arthrobacter agilis strain UMCV2, a plant growth-promoting rhizobacterium and biocontrol capacity of phytopathogenic fungi.</title>
        <authorList>
            <person name="Martinez-Camara R."/>
            <person name="Santoyo G."/>
            <person name="Moreno-Hagelsieb G."/>
            <person name="Valencia-Cantero E."/>
        </authorList>
    </citation>
    <scope>NUCLEOTIDE SEQUENCE [LARGE SCALE GENOMIC DNA]</scope>
    <source>
        <strain evidence="5 6">UMCV2</strain>
    </source>
</reference>
<keyword evidence="3" id="KW-0812">Transmembrane</keyword>
<keyword evidence="2" id="KW-0624">Polysaccharide degradation</keyword>
<keyword evidence="1" id="KW-0378">Hydrolase</keyword>
<dbReference type="GO" id="GO:0000272">
    <property type="term" value="P:polysaccharide catabolic process"/>
    <property type="evidence" value="ECO:0007669"/>
    <property type="project" value="UniProtKB-KW"/>
</dbReference>
<dbReference type="SUPFAM" id="SSF56219">
    <property type="entry name" value="DNase I-like"/>
    <property type="match status" value="1"/>
</dbReference>
<dbReference type="Pfam" id="PF03372">
    <property type="entry name" value="Exo_endo_phos"/>
    <property type="match status" value="1"/>
</dbReference>
<keyword evidence="3" id="KW-0472">Membrane</keyword>
<dbReference type="Gene3D" id="3.60.10.10">
    <property type="entry name" value="Endonuclease/exonuclease/phosphatase"/>
    <property type="match status" value="1"/>
</dbReference>
<dbReference type="InterPro" id="IPR003961">
    <property type="entry name" value="FN3_dom"/>
</dbReference>
<dbReference type="EMBL" id="CP024915">
    <property type="protein sequence ID" value="AUZ88970.1"/>
    <property type="molecule type" value="Genomic_DNA"/>
</dbReference>
<dbReference type="SUPFAM" id="SSF49265">
    <property type="entry name" value="Fibronectin type III"/>
    <property type="match status" value="1"/>
</dbReference>
<dbReference type="InterPro" id="IPR013783">
    <property type="entry name" value="Ig-like_fold"/>
</dbReference>
<evidence type="ECO:0000259" key="4">
    <source>
        <dbReference type="PROSITE" id="PS50853"/>
    </source>
</evidence>
<organism evidence="5 6">
    <name type="scientific">Arthrobacter agilis</name>
    <dbReference type="NCBI Taxonomy" id="37921"/>
    <lineage>
        <taxon>Bacteria</taxon>
        <taxon>Bacillati</taxon>
        <taxon>Actinomycetota</taxon>
        <taxon>Actinomycetes</taxon>
        <taxon>Micrococcales</taxon>
        <taxon>Micrococcaceae</taxon>
        <taxon>Arthrobacter</taxon>
    </lineage>
</organism>
<dbReference type="InterPro" id="IPR005135">
    <property type="entry name" value="Endo/exonuclease/phosphatase"/>
</dbReference>
<protein>
    <recommendedName>
        <fullName evidence="4">Fibronectin type-III domain-containing protein</fullName>
    </recommendedName>
</protein>
<dbReference type="SMART" id="SM00060">
    <property type="entry name" value="FN3"/>
    <property type="match status" value="1"/>
</dbReference>
<keyword evidence="2" id="KW-0119">Carbohydrate metabolism</keyword>
<dbReference type="PROSITE" id="PS50853">
    <property type="entry name" value="FN3"/>
    <property type="match status" value="1"/>
</dbReference>
<name>A0A2L0UIA2_9MICC</name>
<dbReference type="InterPro" id="IPR050410">
    <property type="entry name" value="CCR4/nocturin_mRNA_transcr"/>
</dbReference>
<evidence type="ECO:0000313" key="5">
    <source>
        <dbReference type="EMBL" id="AUZ88970.1"/>
    </source>
</evidence>
<dbReference type="CDD" id="cd00063">
    <property type="entry name" value="FN3"/>
    <property type="match status" value="1"/>
</dbReference>
<evidence type="ECO:0000313" key="6">
    <source>
        <dbReference type="Proteomes" id="UP000239187"/>
    </source>
</evidence>
<keyword evidence="3" id="KW-1133">Transmembrane helix</keyword>
<proteinExistence type="predicted"/>
<dbReference type="PANTHER" id="PTHR12121:SF36">
    <property type="entry name" value="ENDONUCLEASE_EXONUCLEASE_PHOSPHATASE DOMAIN-CONTAINING PROTEIN"/>
    <property type="match status" value="1"/>
</dbReference>
<feature type="domain" description="Fibronectin type-III" evidence="4">
    <location>
        <begin position="63"/>
        <end position="152"/>
    </location>
</feature>
<evidence type="ECO:0000256" key="3">
    <source>
        <dbReference type="SAM" id="Phobius"/>
    </source>
</evidence>
<evidence type="ECO:0000256" key="2">
    <source>
        <dbReference type="ARBA" id="ARBA00023326"/>
    </source>
</evidence>
<dbReference type="GO" id="GO:0000175">
    <property type="term" value="F:3'-5'-RNA exonuclease activity"/>
    <property type="evidence" value="ECO:0007669"/>
    <property type="project" value="TreeGrafter"/>
</dbReference>
<dbReference type="InterPro" id="IPR036116">
    <property type="entry name" value="FN3_sf"/>
</dbReference>
<gene>
    <name evidence="5" type="ORF">CVO76_15950</name>
</gene>
<dbReference type="GO" id="GO:0016798">
    <property type="term" value="F:hydrolase activity, acting on glycosyl bonds"/>
    <property type="evidence" value="ECO:0007669"/>
    <property type="project" value="UniProtKB-KW"/>
</dbReference>
<dbReference type="Proteomes" id="UP000239187">
    <property type="component" value="Chromosome"/>
</dbReference>
<accession>A0A2L0UIA2</accession>
<sequence length="475" mass="52724">MSRGSGGRCDLVPKSSPAVVARRHRLVVILIVLASVSGLAVWVLNQSLNDFDDDANGADSYHTPDKLLVTDRSENAAGLTWKPVTDAKKYRVQLSKYSDMGGPGYLEVTSAGVELRGLEPNQEYFVRVRVISEDGDDLSDYSKALAVRTEDLDTPHVRYPLSVASFNVKCANCYSGLPEELPWRDRREAVVETITSRAPDVLGLQEASQGWLRGEDRSGSLAQFEDLVMRVNDVGPEYALTNDIRNNCRNPTTPAGCDYEERGASKGTRIIYNTETIEYLRGGAERLPFIGPTDNERYFVWGIFRQIASGREFFFGNTHLEPRSGSAYFDLRREQASMIVDIVQRENQGDLPAILVGDFNSHRWTEPSNAPYEVMSGAGYTDPLGGTEKSPLPDANAYVERRIGTYYDSVSGFSRSAGAYGAFGNGRYIDYIFTSPMRVSVWETVVKVDSEGDFIGIIPSDHNMIRAEVELPDQK</sequence>
<dbReference type="Gene3D" id="2.60.40.10">
    <property type="entry name" value="Immunoglobulins"/>
    <property type="match status" value="1"/>
</dbReference>
<dbReference type="InterPro" id="IPR036691">
    <property type="entry name" value="Endo/exonu/phosph_ase_sf"/>
</dbReference>
<dbReference type="PANTHER" id="PTHR12121">
    <property type="entry name" value="CARBON CATABOLITE REPRESSOR PROTEIN 4"/>
    <property type="match status" value="1"/>
</dbReference>
<keyword evidence="1" id="KW-0326">Glycosidase</keyword>
<dbReference type="Pfam" id="PF00041">
    <property type="entry name" value="fn3"/>
    <property type="match status" value="1"/>
</dbReference>